<evidence type="ECO:0000256" key="3">
    <source>
        <dbReference type="ARBA" id="ARBA00012251"/>
    </source>
</evidence>
<feature type="domain" description="RING-type" evidence="11">
    <location>
        <begin position="865"/>
        <end position="919"/>
    </location>
</feature>
<keyword evidence="8" id="KW-0833">Ubl conjugation pathway</keyword>
<evidence type="ECO:0000256" key="8">
    <source>
        <dbReference type="ARBA" id="ARBA00022786"/>
    </source>
</evidence>
<evidence type="ECO:0000256" key="7">
    <source>
        <dbReference type="ARBA" id="ARBA00022771"/>
    </source>
</evidence>
<keyword evidence="6" id="KW-0677">Repeat</keyword>
<sequence length="1083" mass="120450">MEEYDLLIVADATASMTQYLSSLNASLPQIISISAITGCFSRIGIIAYRDYTDYDCIEWSDWLHLAPADTTLNQPDLASFARSLEASGGGDYPEAAKTGLAKAYSLMRADAKTIILLYTDAPPHAISSDPSTYSNAELELEALAKPESVDGYGPRFRDWVSVATMLSSGERRAQVFALLEPYMLARAAAYYTYLCSMTEGACIRLDDAKPETISKATVDLLLAWMGVQKLTAGSATERIPGVLLRYASPDGIRDVKDEEDPEGLKFFPTHYTRRTAAVDNTKSLRLEPDIVANELPKKDTPAEDPTRRWSTDPTYQSTAARHLMRIIDEDLQAIAINPVFGSLWRAVCQDRTYDGRDSLVNAFSKAVERITDPKEKEVMKNWLEESYDFSAEVQAIVDQVPEAERFPCVFLDPTISFGSADVDKDGKSPETLTRADLLEISRSCDPRILRRLGRILTRLTYVEDATQMPAHIAKSNSDQVAIIPLTLATQKYKKHFWKILLHTIVPGTRLSARAAALLAALSIRLGIPFLKDVAEKEMLSYKSKWNNIEVPETWAVACLTLLLDADAAYKKTLNTPDSDEMPVDKPSSLLEDSDARLFEHLVAFKTLEHNLDTPLAARVPWTPNKAISQIGPLAKCRQCKYLRSVTMMGKGGKCGICLATDLTPEGYDRLVNLRVSRGDNSSSNATWVECSASSCRAQYIVYDVDGLNVRAKCWYCREQGSATTKTHNVSRAPVVDCSKCANRMIWPEAYRPARFDASKFVCPPCESGRETSTDLQTSARALANENTLAWLVQDLNQLTMSPFTNRSVYHTVSTMGTKEFQRRIKLFPKIKKPLTRRGKPIQNTEAIVSTLKDHVAKRESAKADCSLCFSSFWPSALNPACGRRGCLQRICMSCSTGWYGSNATGSIINTAALACPFCRRLPTPQTLSKYGKGIHAVKDLSRAIENHGSWIYAWCAMCASAKEFVARDCARGQPPELRDWRCEICVDELARATAGKPGAIHRDLRMKPCPKCGTMTEKISGCGHIECPVESCGAHWCYFCGKEQHDIYHHMTSVHGGIYDHGDEEYDDYDEVPEYEYDGDAMF</sequence>
<dbReference type="Gene3D" id="1.20.120.1750">
    <property type="match status" value="1"/>
</dbReference>
<keyword evidence="4" id="KW-0808">Transferase</keyword>
<dbReference type="SUPFAM" id="SSF57850">
    <property type="entry name" value="RING/U-box"/>
    <property type="match status" value="1"/>
</dbReference>
<evidence type="ECO:0000256" key="4">
    <source>
        <dbReference type="ARBA" id="ARBA00022679"/>
    </source>
</evidence>
<keyword evidence="9" id="KW-0862">Zinc</keyword>
<keyword evidence="5" id="KW-0479">Metal-binding</keyword>
<evidence type="ECO:0000256" key="9">
    <source>
        <dbReference type="ARBA" id="ARBA00022833"/>
    </source>
</evidence>
<gene>
    <name evidence="13" type="ORF">BJY01DRAFT_126335</name>
</gene>
<keyword evidence="14" id="KW-1185">Reference proteome</keyword>
<evidence type="ECO:0000256" key="6">
    <source>
        <dbReference type="ARBA" id="ARBA00022737"/>
    </source>
</evidence>
<dbReference type="PROSITE" id="PS51873">
    <property type="entry name" value="TRIAD"/>
    <property type="match status" value="1"/>
</dbReference>
<dbReference type="InterPro" id="IPR036465">
    <property type="entry name" value="vWFA_dom_sf"/>
</dbReference>
<dbReference type="SUPFAM" id="SSF53300">
    <property type="entry name" value="vWA-like"/>
    <property type="match status" value="1"/>
</dbReference>
<dbReference type="CDD" id="cd00198">
    <property type="entry name" value="vWFA"/>
    <property type="match status" value="1"/>
</dbReference>
<evidence type="ECO:0000313" key="14">
    <source>
        <dbReference type="Proteomes" id="UP001610446"/>
    </source>
</evidence>
<dbReference type="PROSITE" id="PS50089">
    <property type="entry name" value="ZF_RING_2"/>
    <property type="match status" value="1"/>
</dbReference>
<evidence type="ECO:0000256" key="1">
    <source>
        <dbReference type="ARBA" id="ARBA00001798"/>
    </source>
</evidence>
<protein>
    <recommendedName>
        <fullName evidence="3">RBR-type E3 ubiquitin transferase</fullName>
        <ecNumber evidence="3">2.3.2.31</ecNumber>
    </recommendedName>
</protein>
<evidence type="ECO:0000259" key="11">
    <source>
        <dbReference type="PROSITE" id="PS50089"/>
    </source>
</evidence>
<dbReference type="PANTHER" id="PTHR47763">
    <property type="entry name" value="ALPHA-PROTEIN KINASE VWKA"/>
    <property type="match status" value="1"/>
</dbReference>
<comment type="pathway">
    <text evidence="2">Protein modification; protein ubiquitination.</text>
</comment>
<reference evidence="13 14" key="1">
    <citation type="submission" date="2024-07" db="EMBL/GenBank/DDBJ databases">
        <title>Section-level genome sequencing and comparative genomics of Aspergillus sections Usti and Cavernicolus.</title>
        <authorList>
            <consortium name="Lawrence Berkeley National Laboratory"/>
            <person name="Nybo J.L."/>
            <person name="Vesth T.C."/>
            <person name="Theobald S."/>
            <person name="Frisvad J.C."/>
            <person name="Larsen T.O."/>
            <person name="Kjaerboelling I."/>
            <person name="Rothschild-Mancinelli K."/>
            <person name="Lyhne E.K."/>
            <person name="Kogle M.E."/>
            <person name="Barry K."/>
            <person name="Clum A."/>
            <person name="Na H."/>
            <person name="Ledsgaard L."/>
            <person name="Lin J."/>
            <person name="Lipzen A."/>
            <person name="Kuo A."/>
            <person name="Riley R."/>
            <person name="Mondo S."/>
            <person name="Labutti K."/>
            <person name="Haridas S."/>
            <person name="Pangalinan J."/>
            <person name="Salamov A.A."/>
            <person name="Simmons B.A."/>
            <person name="Magnuson J.K."/>
            <person name="Chen J."/>
            <person name="Drula E."/>
            <person name="Henrissat B."/>
            <person name="Wiebenga A."/>
            <person name="Lubbers R.J."/>
            <person name="Gomes A.C."/>
            <person name="Makela M.R."/>
            <person name="Stajich J."/>
            <person name="Grigoriev I.V."/>
            <person name="Mortensen U.H."/>
            <person name="De Vries R.P."/>
            <person name="Baker S.E."/>
            <person name="Andersen M.R."/>
        </authorList>
    </citation>
    <scope>NUCLEOTIDE SEQUENCE [LARGE SCALE GENOMIC DNA]</scope>
    <source>
        <strain evidence="13 14">CBS 123904</strain>
    </source>
</reference>
<dbReference type="Pfam" id="PF22605">
    <property type="entry name" value="IBR_2"/>
    <property type="match status" value="1"/>
</dbReference>
<evidence type="ECO:0000256" key="5">
    <source>
        <dbReference type="ARBA" id="ARBA00022723"/>
    </source>
</evidence>
<accession>A0ABR4IMY8</accession>
<feature type="domain" description="RING-type" evidence="12">
    <location>
        <begin position="861"/>
        <end position="1061"/>
    </location>
</feature>
<dbReference type="EMBL" id="JBFXLU010000341">
    <property type="protein sequence ID" value="KAL2829129.1"/>
    <property type="molecule type" value="Genomic_DNA"/>
</dbReference>
<dbReference type="Proteomes" id="UP001610446">
    <property type="component" value="Unassembled WGS sequence"/>
</dbReference>
<dbReference type="PANTHER" id="PTHR47763:SF1">
    <property type="entry name" value="DUF659 DOMAIN-CONTAINING PROTEIN"/>
    <property type="match status" value="1"/>
</dbReference>
<proteinExistence type="predicted"/>
<evidence type="ECO:0000313" key="13">
    <source>
        <dbReference type="EMBL" id="KAL2829129.1"/>
    </source>
</evidence>
<dbReference type="InterPro" id="IPR052969">
    <property type="entry name" value="Thr-specific_kinase-like"/>
</dbReference>
<comment type="catalytic activity">
    <reaction evidence="1">
        <text>[E2 ubiquitin-conjugating enzyme]-S-ubiquitinyl-L-cysteine + [acceptor protein]-L-lysine = [E2 ubiquitin-conjugating enzyme]-L-cysteine + [acceptor protein]-N(6)-ubiquitinyl-L-lysine.</text>
        <dbReference type="EC" id="2.3.2.31"/>
    </reaction>
</comment>
<dbReference type="InterPro" id="IPR001841">
    <property type="entry name" value="Znf_RING"/>
</dbReference>
<name>A0ABR4IMY8_9EURO</name>
<evidence type="ECO:0000256" key="2">
    <source>
        <dbReference type="ARBA" id="ARBA00004906"/>
    </source>
</evidence>
<dbReference type="InterPro" id="IPR054694">
    <property type="entry name" value="Parkin-like_IBR"/>
</dbReference>
<keyword evidence="7 10" id="KW-0863">Zinc-finger</keyword>
<organism evidence="13 14">
    <name type="scientific">Aspergillus pseudoustus</name>
    <dbReference type="NCBI Taxonomy" id="1810923"/>
    <lineage>
        <taxon>Eukaryota</taxon>
        <taxon>Fungi</taxon>
        <taxon>Dikarya</taxon>
        <taxon>Ascomycota</taxon>
        <taxon>Pezizomycotina</taxon>
        <taxon>Eurotiomycetes</taxon>
        <taxon>Eurotiomycetidae</taxon>
        <taxon>Eurotiales</taxon>
        <taxon>Aspergillaceae</taxon>
        <taxon>Aspergillus</taxon>
        <taxon>Aspergillus subgen. Nidulantes</taxon>
    </lineage>
</organism>
<evidence type="ECO:0000256" key="10">
    <source>
        <dbReference type="PROSITE-ProRule" id="PRU00175"/>
    </source>
</evidence>
<dbReference type="EC" id="2.3.2.31" evidence="3"/>
<dbReference type="InterPro" id="IPR044066">
    <property type="entry name" value="TRIAD_supradom"/>
</dbReference>
<evidence type="ECO:0000259" key="12">
    <source>
        <dbReference type="PROSITE" id="PS51873"/>
    </source>
</evidence>
<comment type="caution">
    <text evidence="13">The sequence shown here is derived from an EMBL/GenBank/DDBJ whole genome shotgun (WGS) entry which is preliminary data.</text>
</comment>
<dbReference type="Gene3D" id="3.40.50.410">
    <property type="entry name" value="von Willebrand factor, type A domain"/>
    <property type="match status" value="1"/>
</dbReference>